<dbReference type="EMBL" id="JAAOAN010000832">
    <property type="protein sequence ID" value="KAF5699260.1"/>
    <property type="molecule type" value="Genomic_DNA"/>
</dbReference>
<evidence type="ECO:0000259" key="3">
    <source>
        <dbReference type="Pfam" id="PF01557"/>
    </source>
</evidence>
<proteinExistence type="inferred from homology"/>
<dbReference type="InterPro" id="IPR011234">
    <property type="entry name" value="Fumarylacetoacetase-like_C"/>
</dbReference>
<dbReference type="Gene3D" id="3.90.850.10">
    <property type="entry name" value="Fumarylacetoacetase-like, C-terminal domain"/>
    <property type="match status" value="1"/>
</dbReference>
<evidence type="ECO:0000313" key="5">
    <source>
        <dbReference type="Proteomes" id="UP000544331"/>
    </source>
</evidence>
<dbReference type="GO" id="GO:0018773">
    <property type="term" value="F:acetylpyruvate hydrolase activity"/>
    <property type="evidence" value="ECO:0007669"/>
    <property type="project" value="TreeGrafter"/>
</dbReference>
<evidence type="ECO:0000256" key="2">
    <source>
        <dbReference type="ARBA" id="ARBA00022723"/>
    </source>
</evidence>
<feature type="domain" description="Fumarylacetoacetase-like C-terminal" evidence="3">
    <location>
        <begin position="1"/>
        <end position="91"/>
    </location>
</feature>
<organism evidence="4 5">
    <name type="scientific">Fusarium mundagurra</name>
    <dbReference type="NCBI Taxonomy" id="1567541"/>
    <lineage>
        <taxon>Eukaryota</taxon>
        <taxon>Fungi</taxon>
        <taxon>Dikarya</taxon>
        <taxon>Ascomycota</taxon>
        <taxon>Pezizomycotina</taxon>
        <taxon>Sordariomycetes</taxon>
        <taxon>Hypocreomycetidae</taxon>
        <taxon>Hypocreales</taxon>
        <taxon>Nectriaceae</taxon>
        <taxon>Fusarium</taxon>
        <taxon>Fusarium fujikuroi species complex</taxon>
    </lineage>
</organism>
<gene>
    <name evidence="4" type="ORF">FMUND_14840</name>
</gene>
<dbReference type="OrthoDB" id="194468at2759"/>
<dbReference type="PANTHER" id="PTHR11820">
    <property type="entry name" value="ACYLPYRUVASE"/>
    <property type="match status" value="1"/>
</dbReference>
<comment type="similarity">
    <text evidence="1">Belongs to the FAH family.</text>
</comment>
<comment type="caution">
    <text evidence="4">The sequence shown here is derived from an EMBL/GenBank/DDBJ whole genome shotgun (WGS) entry which is preliminary data.</text>
</comment>
<reference evidence="4 5" key="1">
    <citation type="submission" date="2020-05" db="EMBL/GenBank/DDBJ databases">
        <title>Identification and distribution of gene clusters putatively required for synthesis of sphingolipid metabolism inhibitors in phylogenetically diverse species of the filamentous fungus Fusarium.</title>
        <authorList>
            <person name="Kim H.-S."/>
            <person name="Busman M."/>
            <person name="Brown D.W."/>
            <person name="Divon H."/>
            <person name="Uhlig S."/>
            <person name="Proctor R.H."/>
        </authorList>
    </citation>
    <scope>NUCLEOTIDE SEQUENCE [LARGE SCALE GENOMIC DNA]</scope>
    <source>
        <strain evidence="4 5">NRRL 66235</strain>
    </source>
</reference>
<keyword evidence="2" id="KW-0479">Metal-binding</keyword>
<dbReference type="Pfam" id="PF01557">
    <property type="entry name" value="FAA_hydrolase"/>
    <property type="match status" value="1"/>
</dbReference>
<evidence type="ECO:0000256" key="1">
    <source>
        <dbReference type="ARBA" id="ARBA00010211"/>
    </source>
</evidence>
<dbReference type="PANTHER" id="PTHR11820:SF7">
    <property type="entry name" value="ACYLPYRUVASE FAHD1, MITOCHONDRIAL"/>
    <property type="match status" value="1"/>
</dbReference>
<sequence length="121" mass="13154">MTERERQRDHKQLFIGKPPDTFCSIASQGRVGVSKASLPFVLKVETHVNGGLRQSCTTEDLIFFIPTSAETITEGQILRPSDVIATGTRVSSNSPFRINNLAKTLDAGVGLAKLNGKQLNN</sequence>
<evidence type="ECO:0000313" key="4">
    <source>
        <dbReference type="EMBL" id="KAF5699260.1"/>
    </source>
</evidence>
<accession>A0A8H5XSA6</accession>
<dbReference type="Proteomes" id="UP000544331">
    <property type="component" value="Unassembled WGS sequence"/>
</dbReference>
<dbReference type="AlphaFoldDB" id="A0A8H5XSA6"/>
<keyword evidence="5" id="KW-1185">Reference proteome</keyword>
<dbReference type="SUPFAM" id="SSF56529">
    <property type="entry name" value="FAH"/>
    <property type="match status" value="1"/>
</dbReference>
<name>A0A8H5XSA6_9HYPO</name>
<protein>
    <submittedName>
        <fullName evidence="4">Bifunctional 4-hydroxyphenylacetate degradation enzyme</fullName>
    </submittedName>
</protein>
<dbReference type="InterPro" id="IPR036663">
    <property type="entry name" value="Fumarylacetoacetase_C_sf"/>
</dbReference>
<dbReference type="GO" id="GO:0046872">
    <property type="term" value="F:metal ion binding"/>
    <property type="evidence" value="ECO:0007669"/>
    <property type="project" value="UniProtKB-KW"/>
</dbReference>